<keyword evidence="2" id="KW-0808">Transferase</keyword>
<dbReference type="PANTHER" id="PTHR43685:SF3">
    <property type="entry name" value="SLR2126 PROTEIN"/>
    <property type="match status" value="1"/>
</dbReference>
<sequence length="305" mass="33730">MTAANLKIARENCSQPIRIHVIIATYGRPDSVRKLLRHLEHQTRPADGTIVIGTCPADIAGLDDVAANTRVIVGPRGTCCQRNSGIEMVKDESDVVVFFDDDFVPANDYLEATEALLLADPEIAGLTGILVDDGVSHEPIPFDVAVRRLEVDGERPAQTGHVPRQALYGCNMVMRLDVLGDLRFDENLPLYGWLEDVDLTYQLSKRGKLISGPEITGIHLGDRGGRQPGKRLGYSQVANVIYLYRKGTMQPDIGWRQLLKNVSANLVRSISPEPHIDRRGRLLGNLLAITDFLRGRLDPRKIVSL</sequence>
<evidence type="ECO:0000313" key="3">
    <source>
        <dbReference type="Proteomes" id="UP000190989"/>
    </source>
</evidence>
<dbReference type="AlphaFoldDB" id="A0A1U6HM97"/>
<protein>
    <submittedName>
        <fullName evidence="2">Glycosyltransferase, GT2 family</fullName>
    </submittedName>
</protein>
<dbReference type="InterPro" id="IPR001173">
    <property type="entry name" value="Glyco_trans_2-like"/>
</dbReference>
<dbReference type="RefSeq" id="WP_054944351.1">
    <property type="nucleotide sequence ID" value="NZ_FVZE01000002.1"/>
</dbReference>
<dbReference type="GO" id="GO:0016740">
    <property type="term" value="F:transferase activity"/>
    <property type="evidence" value="ECO:0007669"/>
    <property type="project" value="UniProtKB-KW"/>
</dbReference>
<proteinExistence type="predicted"/>
<evidence type="ECO:0000313" key="2">
    <source>
        <dbReference type="EMBL" id="SLJ96902.1"/>
    </source>
</evidence>
<evidence type="ECO:0000259" key="1">
    <source>
        <dbReference type="Pfam" id="PF00535"/>
    </source>
</evidence>
<reference evidence="3" key="1">
    <citation type="submission" date="2017-02" db="EMBL/GenBank/DDBJ databases">
        <authorList>
            <person name="Varghese N."/>
            <person name="Submissions S."/>
        </authorList>
    </citation>
    <scope>NUCLEOTIDE SEQUENCE [LARGE SCALE GENOMIC DNA]</scope>
    <source>
        <strain evidence="3">SM117</strain>
    </source>
</reference>
<dbReference type="Proteomes" id="UP000190989">
    <property type="component" value="Unassembled WGS sequence"/>
</dbReference>
<dbReference type="InterPro" id="IPR029044">
    <property type="entry name" value="Nucleotide-diphossugar_trans"/>
</dbReference>
<dbReference type="Gene3D" id="3.90.550.10">
    <property type="entry name" value="Spore Coat Polysaccharide Biosynthesis Protein SpsA, Chain A"/>
    <property type="match status" value="1"/>
</dbReference>
<dbReference type="SUPFAM" id="SSF53448">
    <property type="entry name" value="Nucleotide-diphospho-sugar transferases"/>
    <property type="match status" value="1"/>
</dbReference>
<name>A0A1U6HM97_9SPHN</name>
<keyword evidence="3" id="KW-1185">Reference proteome</keyword>
<dbReference type="STRING" id="428990.SAMN06295987_102751"/>
<feature type="domain" description="Glycosyltransferase 2-like" evidence="1">
    <location>
        <begin position="21"/>
        <end position="179"/>
    </location>
</feature>
<accession>A0A1U6HM97</accession>
<dbReference type="PANTHER" id="PTHR43685">
    <property type="entry name" value="GLYCOSYLTRANSFERASE"/>
    <property type="match status" value="1"/>
</dbReference>
<dbReference type="InterPro" id="IPR050834">
    <property type="entry name" value="Glycosyltransf_2"/>
</dbReference>
<dbReference type="Pfam" id="PF00535">
    <property type="entry name" value="Glycos_transf_2"/>
    <property type="match status" value="1"/>
</dbReference>
<gene>
    <name evidence="2" type="ORF">SAMN06295987_102751</name>
</gene>
<dbReference type="EMBL" id="FVZE01000002">
    <property type="protein sequence ID" value="SLJ96902.1"/>
    <property type="molecule type" value="Genomic_DNA"/>
</dbReference>
<organism evidence="2 3">
    <name type="scientific">Novosphingobium mathurense</name>
    <dbReference type="NCBI Taxonomy" id="428990"/>
    <lineage>
        <taxon>Bacteria</taxon>
        <taxon>Pseudomonadati</taxon>
        <taxon>Pseudomonadota</taxon>
        <taxon>Alphaproteobacteria</taxon>
        <taxon>Sphingomonadales</taxon>
        <taxon>Sphingomonadaceae</taxon>
        <taxon>Novosphingobium</taxon>
    </lineage>
</organism>